<feature type="domain" description="SUI1" evidence="4">
    <location>
        <begin position="42"/>
        <end position="108"/>
    </location>
</feature>
<dbReference type="PANTHER" id="PTHR12789">
    <property type="entry name" value="DENSITY-REGULATED PROTEIN HOMOLOG"/>
    <property type="match status" value="1"/>
</dbReference>
<dbReference type="GO" id="GO:0002188">
    <property type="term" value="P:translation reinitiation"/>
    <property type="evidence" value="ECO:0007669"/>
    <property type="project" value="TreeGrafter"/>
</dbReference>
<evidence type="ECO:0000313" key="5">
    <source>
        <dbReference type="EMBL" id="GET31716.1"/>
    </source>
</evidence>
<dbReference type="SUPFAM" id="SSF55159">
    <property type="entry name" value="eIF1-like"/>
    <property type="match status" value="1"/>
</dbReference>
<organism evidence="5 6">
    <name type="scientific">Prolixibacter bellariivorans</name>
    <dbReference type="NCBI Taxonomy" id="314319"/>
    <lineage>
        <taxon>Bacteria</taxon>
        <taxon>Pseudomonadati</taxon>
        <taxon>Bacteroidota</taxon>
        <taxon>Bacteroidia</taxon>
        <taxon>Marinilabiliales</taxon>
        <taxon>Prolixibacteraceae</taxon>
        <taxon>Prolixibacter</taxon>
    </lineage>
</organism>
<evidence type="ECO:0000259" key="4">
    <source>
        <dbReference type="PROSITE" id="PS50296"/>
    </source>
</evidence>
<evidence type="ECO:0000256" key="3">
    <source>
        <dbReference type="ARBA" id="ARBA00022917"/>
    </source>
</evidence>
<keyword evidence="5" id="KW-0396">Initiation factor</keyword>
<dbReference type="PROSITE" id="PS50296">
    <property type="entry name" value="SUI1"/>
    <property type="match status" value="1"/>
</dbReference>
<gene>
    <name evidence="5" type="ORF">PbJCM13498_05790</name>
</gene>
<dbReference type="RefSeq" id="WP_025863676.1">
    <property type="nucleotide sequence ID" value="NZ_BLAX01000001.1"/>
</dbReference>
<keyword evidence="3" id="KW-0648">Protein biosynthesis</keyword>
<dbReference type="InterPro" id="IPR036877">
    <property type="entry name" value="SUI1_dom_sf"/>
</dbReference>
<evidence type="ECO:0000256" key="1">
    <source>
        <dbReference type="ARBA" id="ARBA00005422"/>
    </source>
</evidence>
<comment type="similarity">
    <text evidence="1">Belongs to the SUI1 family.</text>
</comment>
<keyword evidence="6" id="KW-1185">Reference proteome</keyword>
<proteinExistence type="inferred from homology"/>
<dbReference type="PIRSF" id="PIRSF037511">
    <property type="entry name" value="Transl_init_SUI1_pro"/>
    <property type="match status" value="1"/>
</dbReference>
<accession>A0A5M4AVU3</accession>
<keyword evidence="2" id="KW-0810">Translation regulation</keyword>
<dbReference type="Gene3D" id="3.30.780.10">
    <property type="entry name" value="SUI1-like domain"/>
    <property type="match status" value="1"/>
</dbReference>
<dbReference type="EMBL" id="BLAX01000001">
    <property type="protein sequence ID" value="GET31716.1"/>
    <property type="molecule type" value="Genomic_DNA"/>
</dbReference>
<evidence type="ECO:0000256" key="2">
    <source>
        <dbReference type="ARBA" id="ARBA00022845"/>
    </source>
</evidence>
<dbReference type="Proteomes" id="UP000391834">
    <property type="component" value="Unassembled WGS sequence"/>
</dbReference>
<dbReference type="OrthoDB" id="9792915at2"/>
<dbReference type="InterPro" id="IPR001950">
    <property type="entry name" value="SUI1"/>
</dbReference>
<dbReference type="GO" id="GO:0006417">
    <property type="term" value="P:regulation of translation"/>
    <property type="evidence" value="ECO:0007669"/>
    <property type="project" value="UniProtKB-KW"/>
</dbReference>
<dbReference type="CDD" id="cd11567">
    <property type="entry name" value="YciH_like"/>
    <property type="match status" value="1"/>
</dbReference>
<dbReference type="InterPro" id="IPR005872">
    <property type="entry name" value="SUI1_arc_bac"/>
</dbReference>
<dbReference type="PANTHER" id="PTHR12789:SF0">
    <property type="entry name" value="DENSITY-REGULATED PROTEIN"/>
    <property type="match status" value="1"/>
</dbReference>
<dbReference type="GO" id="GO:0003729">
    <property type="term" value="F:mRNA binding"/>
    <property type="evidence" value="ECO:0007669"/>
    <property type="project" value="TreeGrafter"/>
</dbReference>
<dbReference type="GO" id="GO:0001731">
    <property type="term" value="P:formation of translation preinitiation complex"/>
    <property type="evidence" value="ECO:0007669"/>
    <property type="project" value="TreeGrafter"/>
</dbReference>
<evidence type="ECO:0000313" key="6">
    <source>
        <dbReference type="Proteomes" id="UP000391834"/>
    </source>
</evidence>
<dbReference type="Pfam" id="PF01253">
    <property type="entry name" value="SUI1"/>
    <property type="match status" value="1"/>
</dbReference>
<dbReference type="InterPro" id="IPR050318">
    <property type="entry name" value="DENR/SUI1_TIF"/>
</dbReference>
<reference evidence="5 6" key="1">
    <citation type="submission" date="2019-10" db="EMBL/GenBank/DDBJ databases">
        <title>Prolixibacter strains distinguished by the presence of nitrate reductase genes were adept at nitrate-dependent anaerobic corrosion of metallic iron and carbon steel.</title>
        <authorList>
            <person name="Iino T."/>
            <person name="Shono N."/>
            <person name="Ito K."/>
            <person name="Nakamura R."/>
            <person name="Sueoka K."/>
            <person name="Harayama S."/>
            <person name="Ohkuma M."/>
        </authorList>
    </citation>
    <scope>NUCLEOTIDE SEQUENCE [LARGE SCALE GENOMIC DNA]</scope>
    <source>
        <strain evidence="5 6">JCM 13498</strain>
    </source>
</reference>
<protein>
    <submittedName>
        <fullName evidence="5">Translation initiation factor</fullName>
    </submittedName>
</protein>
<comment type="caution">
    <text evidence="5">The sequence shown here is derived from an EMBL/GenBank/DDBJ whole genome shotgun (WGS) entry which is preliminary data.</text>
</comment>
<dbReference type="AlphaFoldDB" id="A0A5M4AVU3"/>
<sequence length="116" mass="12954">MGKNKRKNDREGIVYSTDNQFDYEYDEQEEAETLPPSRQNLKIMLDRKQRKGKEVTLITGFVGTDDALKALGKQLKSKCGVGGSVKNGEILLQGDFRDKAIQLLTNEGYKVKKAGG</sequence>
<dbReference type="GO" id="GO:0003743">
    <property type="term" value="F:translation initiation factor activity"/>
    <property type="evidence" value="ECO:0007669"/>
    <property type="project" value="UniProtKB-KW"/>
</dbReference>
<name>A0A5M4AVU3_9BACT</name>